<dbReference type="RefSeq" id="XP_062711755.1">
    <property type="nucleotide sequence ID" value="XM_062855771.1"/>
</dbReference>
<dbReference type="InterPro" id="IPR055510">
    <property type="entry name" value="DUF7083"/>
</dbReference>
<accession>A0ABM1Y997</accession>
<dbReference type="Pfam" id="PF23309">
    <property type="entry name" value="DUF7083"/>
    <property type="match status" value="1"/>
</dbReference>
<name>A0ABM1Y997_AEDAL</name>
<feature type="domain" description="DUF7083" evidence="1">
    <location>
        <begin position="41"/>
        <end position="108"/>
    </location>
</feature>
<reference evidence="2" key="2">
    <citation type="submission" date="2025-05" db="UniProtKB">
        <authorList>
            <consortium name="EnsemblMetazoa"/>
        </authorList>
    </citation>
    <scope>IDENTIFICATION</scope>
    <source>
        <strain evidence="2">Foshan</strain>
    </source>
</reference>
<proteinExistence type="predicted"/>
<evidence type="ECO:0000259" key="1">
    <source>
        <dbReference type="Pfam" id="PF23309"/>
    </source>
</evidence>
<reference evidence="3" key="1">
    <citation type="journal article" date="2015" name="Proc. Natl. Acad. Sci. U.S.A.">
        <title>Genome sequence of the Asian Tiger mosquito, Aedes albopictus, reveals insights into its biology, genetics, and evolution.</title>
        <authorList>
            <person name="Chen X.G."/>
            <person name="Jiang X."/>
            <person name="Gu J."/>
            <person name="Xu M."/>
            <person name="Wu Y."/>
            <person name="Deng Y."/>
            <person name="Zhang C."/>
            <person name="Bonizzoni M."/>
            <person name="Dermauw W."/>
            <person name="Vontas J."/>
            <person name="Armbruster P."/>
            <person name="Huang X."/>
            <person name="Yang Y."/>
            <person name="Zhang H."/>
            <person name="He W."/>
            <person name="Peng H."/>
            <person name="Liu Y."/>
            <person name="Wu K."/>
            <person name="Chen J."/>
            <person name="Lirakis M."/>
            <person name="Topalis P."/>
            <person name="Van Leeuwen T."/>
            <person name="Hall A.B."/>
            <person name="Jiang X."/>
            <person name="Thorpe C."/>
            <person name="Mueller R.L."/>
            <person name="Sun C."/>
            <person name="Waterhouse R.M."/>
            <person name="Yan G."/>
            <person name="Tu Z.J."/>
            <person name="Fang X."/>
            <person name="James A.A."/>
        </authorList>
    </citation>
    <scope>NUCLEOTIDE SEQUENCE [LARGE SCALE GENOMIC DNA]</scope>
    <source>
        <strain evidence="3">Foshan</strain>
    </source>
</reference>
<sequence>MPNDDLKNAILRPTDLIVQQQQPISALERSEASADGSEKIIESLASGIQEFQFDPDNGLFFESWYSRYEDVFKEDGQLLDDAAKVRLLLRKLSTTVHERYVDSILPKHPAG</sequence>
<dbReference type="EnsemblMetazoa" id="AALFPA23_006964.R9208">
    <property type="protein sequence ID" value="AALFPA23_006964.P9208"/>
    <property type="gene ID" value="AALFPA23_006964"/>
</dbReference>
<evidence type="ECO:0000313" key="2">
    <source>
        <dbReference type="EnsemblMetazoa" id="AALFPA23_006964.P9208"/>
    </source>
</evidence>
<keyword evidence="3" id="KW-1185">Reference proteome</keyword>
<evidence type="ECO:0000313" key="3">
    <source>
        <dbReference type="Proteomes" id="UP000069940"/>
    </source>
</evidence>
<protein>
    <recommendedName>
        <fullName evidence="1">DUF7083 domain-containing protein</fullName>
    </recommendedName>
</protein>
<organism evidence="2 3">
    <name type="scientific">Aedes albopictus</name>
    <name type="common">Asian tiger mosquito</name>
    <name type="synonym">Stegomyia albopicta</name>
    <dbReference type="NCBI Taxonomy" id="7160"/>
    <lineage>
        <taxon>Eukaryota</taxon>
        <taxon>Metazoa</taxon>
        <taxon>Ecdysozoa</taxon>
        <taxon>Arthropoda</taxon>
        <taxon>Hexapoda</taxon>
        <taxon>Insecta</taxon>
        <taxon>Pterygota</taxon>
        <taxon>Neoptera</taxon>
        <taxon>Endopterygota</taxon>
        <taxon>Diptera</taxon>
        <taxon>Nematocera</taxon>
        <taxon>Culicoidea</taxon>
        <taxon>Culicidae</taxon>
        <taxon>Culicinae</taxon>
        <taxon>Aedini</taxon>
        <taxon>Aedes</taxon>
        <taxon>Stegomyia</taxon>
    </lineage>
</organism>
<dbReference type="Proteomes" id="UP000069940">
    <property type="component" value="Unassembled WGS sequence"/>
</dbReference>
<dbReference type="GeneID" id="134289631"/>